<keyword evidence="3" id="KW-1185">Reference proteome</keyword>
<accession>A0A7K0CGD5</accession>
<name>A0A7K0CGD5_9ACTN</name>
<feature type="region of interest" description="Disordered" evidence="1">
    <location>
        <begin position="61"/>
        <end position="81"/>
    </location>
</feature>
<dbReference type="AlphaFoldDB" id="A0A7K0CGD5"/>
<dbReference type="OrthoDB" id="4313158at2"/>
<dbReference type="Proteomes" id="UP000466345">
    <property type="component" value="Unassembled WGS sequence"/>
</dbReference>
<feature type="region of interest" description="Disordered" evidence="1">
    <location>
        <begin position="135"/>
        <end position="158"/>
    </location>
</feature>
<dbReference type="RefSeq" id="WP_153452064.1">
    <property type="nucleotide sequence ID" value="NZ_WEGJ01000007.1"/>
</dbReference>
<comment type="caution">
    <text evidence="2">The sequence shown here is derived from an EMBL/GenBank/DDBJ whole genome shotgun (WGS) entry which is preliminary data.</text>
</comment>
<reference evidence="2 3" key="1">
    <citation type="submission" date="2019-10" db="EMBL/GenBank/DDBJ databases">
        <title>Streptomyces smaragdinus sp. nov. and Streptomyces fabii sp. nov., isolated from the gut of fungus growing-termite Macrotermes natalensis.</title>
        <authorList>
            <person name="Schwitalla J."/>
            <person name="Benndorf R."/>
            <person name="Martin K."/>
            <person name="De Beer W."/>
            <person name="Kaster A.-K."/>
            <person name="Vollmers J."/>
            <person name="Poulsen M."/>
            <person name="Beemelmanns C."/>
        </authorList>
    </citation>
    <scope>NUCLEOTIDE SEQUENCE [LARGE SCALE GENOMIC DNA]</scope>
    <source>
        <strain evidence="2 3">RB5</strain>
    </source>
</reference>
<organism evidence="2 3">
    <name type="scientific">Streptomyces smaragdinus</name>
    <dbReference type="NCBI Taxonomy" id="2585196"/>
    <lineage>
        <taxon>Bacteria</taxon>
        <taxon>Bacillati</taxon>
        <taxon>Actinomycetota</taxon>
        <taxon>Actinomycetes</taxon>
        <taxon>Kitasatosporales</taxon>
        <taxon>Streptomycetaceae</taxon>
        <taxon>Streptomyces</taxon>
    </lineage>
</organism>
<evidence type="ECO:0000313" key="3">
    <source>
        <dbReference type="Proteomes" id="UP000466345"/>
    </source>
</evidence>
<evidence type="ECO:0008006" key="4">
    <source>
        <dbReference type="Google" id="ProtNLM"/>
    </source>
</evidence>
<sequence>MSFEKEWADLKSNARAMRLDQAACDSRGPGSGRRPDLVVCQDDLGKVGNEAYELHGRLRRQADIRSAGGGPGKDGAGSTDQAVSELRGHNFSMGEELSDALTVWGGQVRTLLQMCAHISNHLDFTTKAHAEDEAEVAASMRHRDGSALSASEISRMVE</sequence>
<gene>
    <name evidence="2" type="ORF">SRB5_25900</name>
</gene>
<evidence type="ECO:0000313" key="2">
    <source>
        <dbReference type="EMBL" id="MQY12456.1"/>
    </source>
</evidence>
<protein>
    <recommendedName>
        <fullName evidence="4">AG1 protein</fullName>
    </recommendedName>
</protein>
<proteinExistence type="predicted"/>
<dbReference type="EMBL" id="WEGJ01000007">
    <property type="protein sequence ID" value="MQY12456.1"/>
    <property type="molecule type" value="Genomic_DNA"/>
</dbReference>
<evidence type="ECO:0000256" key="1">
    <source>
        <dbReference type="SAM" id="MobiDB-lite"/>
    </source>
</evidence>